<dbReference type="Pfam" id="PF10406">
    <property type="entry name" value="TAF8_C"/>
    <property type="match status" value="1"/>
</dbReference>
<dbReference type="CDD" id="cd00076">
    <property type="entry name" value="HFD_SF"/>
    <property type="match status" value="1"/>
</dbReference>
<keyword evidence="5" id="KW-0804">Transcription</keyword>
<dbReference type="OrthoDB" id="2193813at2759"/>
<comment type="similarity">
    <text evidence="2">Belongs to the TAF8 family.</text>
</comment>
<keyword evidence="6" id="KW-0539">Nucleus</keyword>
<name>A0A2I1BTR2_ASPN1</name>
<dbReference type="GO" id="GO:0046982">
    <property type="term" value="F:protein heterodimerization activity"/>
    <property type="evidence" value="ECO:0007669"/>
    <property type="project" value="InterPro"/>
</dbReference>
<dbReference type="InterPro" id="IPR019473">
    <property type="entry name" value="TFIID_su8_C"/>
</dbReference>
<evidence type="ECO:0000256" key="7">
    <source>
        <dbReference type="SAM" id="MobiDB-lite"/>
    </source>
</evidence>
<feature type="region of interest" description="Disordered" evidence="7">
    <location>
        <begin position="350"/>
        <end position="385"/>
    </location>
</feature>
<dbReference type="InterPro" id="IPR037818">
    <property type="entry name" value="TAF8"/>
</dbReference>
<dbReference type="Proteomes" id="UP000234474">
    <property type="component" value="Unassembled WGS sequence"/>
</dbReference>
<dbReference type="InterPro" id="IPR009072">
    <property type="entry name" value="Histone-fold"/>
</dbReference>
<feature type="compositionally biased region" description="Basic and acidic residues" evidence="7">
    <location>
        <begin position="236"/>
        <end position="255"/>
    </location>
</feature>
<dbReference type="Gene3D" id="1.10.20.10">
    <property type="entry name" value="Histone, subunit A"/>
    <property type="match status" value="1"/>
</dbReference>
<dbReference type="GeneID" id="36535857"/>
<dbReference type="InterPro" id="IPR006565">
    <property type="entry name" value="BTP"/>
</dbReference>
<gene>
    <name evidence="10" type="ORF">P174DRAFT_446236</name>
</gene>
<dbReference type="Pfam" id="PF07524">
    <property type="entry name" value="Bromo_TP"/>
    <property type="match status" value="1"/>
</dbReference>
<evidence type="ECO:0000256" key="3">
    <source>
        <dbReference type="ARBA" id="ARBA00017307"/>
    </source>
</evidence>
<evidence type="ECO:0000256" key="2">
    <source>
        <dbReference type="ARBA" id="ARBA00008767"/>
    </source>
</evidence>
<evidence type="ECO:0000256" key="5">
    <source>
        <dbReference type="ARBA" id="ARBA00023163"/>
    </source>
</evidence>
<dbReference type="CDD" id="cd08049">
    <property type="entry name" value="TAF8"/>
    <property type="match status" value="1"/>
</dbReference>
<keyword evidence="11" id="KW-1185">Reference proteome</keyword>
<reference evidence="11" key="1">
    <citation type="journal article" date="2018" name="Proc. Natl. Acad. Sci. U.S.A.">
        <title>Linking secondary metabolites to gene clusters through genome sequencing of six diverse Aspergillus species.</title>
        <authorList>
            <person name="Kaerboelling I."/>
            <person name="Vesth T.C."/>
            <person name="Frisvad J.C."/>
            <person name="Nybo J.L."/>
            <person name="Theobald S."/>
            <person name="Kuo A."/>
            <person name="Bowyer P."/>
            <person name="Matsuda Y."/>
            <person name="Mondo S."/>
            <person name="Lyhne E.K."/>
            <person name="Kogle M.E."/>
            <person name="Clum A."/>
            <person name="Lipzen A."/>
            <person name="Salamov A."/>
            <person name="Ngan C.Y."/>
            <person name="Daum C."/>
            <person name="Chiniquy J."/>
            <person name="Barry K."/>
            <person name="LaButti K."/>
            <person name="Haridas S."/>
            <person name="Simmons B.A."/>
            <person name="Magnuson J.K."/>
            <person name="Mortensen U.H."/>
            <person name="Larsen T.O."/>
            <person name="Grigoriev I.V."/>
            <person name="Baker S.E."/>
            <person name="Andersen M.R."/>
        </authorList>
    </citation>
    <scope>NUCLEOTIDE SEQUENCE [LARGE SCALE GENOMIC DNA]</scope>
    <source>
        <strain evidence="11">IBT 16806</strain>
    </source>
</reference>
<dbReference type="AlphaFoldDB" id="A0A2I1BTR2"/>
<organism evidence="10 11">
    <name type="scientific">Aspergillus novofumigatus (strain IBT 16806)</name>
    <dbReference type="NCBI Taxonomy" id="1392255"/>
    <lineage>
        <taxon>Eukaryota</taxon>
        <taxon>Fungi</taxon>
        <taxon>Dikarya</taxon>
        <taxon>Ascomycota</taxon>
        <taxon>Pezizomycotina</taxon>
        <taxon>Eurotiomycetes</taxon>
        <taxon>Eurotiomycetidae</taxon>
        <taxon>Eurotiales</taxon>
        <taxon>Aspergillaceae</taxon>
        <taxon>Aspergillus</taxon>
        <taxon>Aspergillus subgen. Fumigati</taxon>
    </lineage>
</organism>
<dbReference type="GO" id="GO:0006367">
    <property type="term" value="P:transcription initiation at RNA polymerase II promoter"/>
    <property type="evidence" value="ECO:0007669"/>
    <property type="project" value="TreeGrafter"/>
</dbReference>
<feature type="compositionally biased region" description="Polar residues" evidence="7">
    <location>
        <begin position="38"/>
        <end position="54"/>
    </location>
</feature>
<feature type="region of interest" description="Disordered" evidence="7">
    <location>
        <begin position="235"/>
        <end position="255"/>
    </location>
</feature>
<evidence type="ECO:0000256" key="1">
    <source>
        <dbReference type="ARBA" id="ARBA00004123"/>
    </source>
</evidence>
<evidence type="ECO:0000259" key="9">
    <source>
        <dbReference type="Pfam" id="PF10406"/>
    </source>
</evidence>
<sequence>MPQASARDLARSSCDVRTETLSSPSLLCLSSSTHTAMVSSENSLKHSSSTPSEQQGHDTKRLKRSYHHHHRLRNPVIPALPEPAINDDTHVAHLMNRSIGLCLRESGFDLADPAALESFRYATEEYLLKLAFFVRQSMLSSRRNQPIPQDFELAFKRHHLRVDDLLPHLEPLPNIEPVPTLLPSPPPEEDAWLSLPFLGPELSGESDRVQSAYIPKHFPQFPSKHTYRHTPVLTQREQDPRKIRERATEEGRHGEEALRKLARASFKDNQLGWAGREKRLWGRRMESLDSMFEKTVKGIAKKMHKDVTAPWTAATMDTDSGATADPELKATRPKLSFSLELPPVINCERGLWRRTTAPSNRKAEEKPAGTKDPTSVSRLESWVST</sequence>
<dbReference type="STRING" id="1392255.A0A2I1BTR2"/>
<comment type="caution">
    <text evidence="10">The sequence shown here is derived from an EMBL/GenBank/DDBJ whole genome shotgun (WGS) entry which is preliminary data.</text>
</comment>
<comment type="subcellular location">
    <subcellularLocation>
        <location evidence="1">Nucleus</location>
    </subcellularLocation>
</comment>
<evidence type="ECO:0000313" key="10">
    <source>
        <dbReference type="EMBL" id="PKX88732.1"/>
    </source>
</evidence>
<dbReference type="EMBL" id="MSZS01000012">
    <property type="protein sequence ID" value="PKX88732.1"/>
    <property type="molecule type" value="Genomic_DNA"/>
</dbReference>
<dbReference type="VEuPathDB" id="FungiDB:P174DRAFT_446236"/>
<dbReference type="OMA" id="WGRRMES"/>
<feature type="compositionally biased region" description="Basic residues" evidence="7">
    <location>
        <begin position="60"/>
        <end position="73"/>
    </location>
</feature>
<feature type="compositionally biased region" description="Polar residues" evidence="7">
    <location>
        <begin position="372"/>
        <end position="385"/>
    </location>
</feature>
<feature type="domain" description="Transcription factor TFIID subunit 8 C-terminal" evidence="9">
    <location>
        <begin position="213"/>
        <end position="261"/>
    </location>
</feature>
<proteinExistence type="inferred from homology"/>
<protein>
    <recommendedName>
        <fullName evidence="3">Transcription initiation factor TFIID subunit 8</fullName>
    </recommendedName>
</protein>
<dbReference type="PANTHER" id="PTHR46469:SF1">
    <property type="entry name" value="TRANSCRIPTION INITIATION FACTOR TFIID SUBUNIT 8"/>
    <property type="match status" value="1"/>
</dbReference>
<keyword evidence="4" id="KW-0805">Transcription regulation</keyword>
<dbReference type="GO" id="GO:0005669">
    <property type="term" value="C:transcription factor TFIID complex"/>
    <property type="evidence" value="ECO:0007669"/>
    <property type="project" value="InterPro"/>
</dbReference>
<evidence type="ECO:0000259" key="8">
    <source>
        <dbReference type="Pfam" id="PF07524"/>
    </source>
</evidence>
<dbReference type="PANTHER" id="PTHR46469">
    <property type="entry name" value="TRANSCRIPTION INITIATION FACTOR TFIID SUBUNIT 8"/>
    <property type="match status" value="1"/>
</dbReference>
<evidence type="ECO:0000256" key="6">
    <source>
        <dbReference type="ARBA" id="ARBA00023242"/>
    </source>
</evidence>
<dbReference type="RefSeq" id="XP_024677327.1">
    <property type="nucleotide sequence ID" value="XM_024828531.1"/>
</dbReference>
<accession>A0A2I1BTR2</accession>
<feature type="domain" description="Bromodomain associated" evidence="8">
    <location>
        <begin position="93"/>
        <end position="163"/>
    </location>
</feature>
<evidence type="ECO:0000256" key="4">
    <source>
        <dbReference type="ARBA" id="ARBA00023015"/>
    </source>
</evidence>
<feature type="region of interest" description="Disordered" evidence="7">
    <location>
        <begin position="38"/>
        <end position="81"/>
    </location>
</feature>
<evidence type="ECO:0000313" key="11">
    <source>
        <dbReference type="Proteomes" id="UP000234474"/>
    </source>
</evidence>